<dbReference type="PANTHER" id="PTHR13285">
    <property type="entry name" value="ACYLTRANSFERASE"/>
    <property type="match status" value="1"/>
</dbReference>
<dbReference type="InterPro" id="IPR028362">
    <property type="entry name" value="AlgI"/>
</dbReference>
<keyword evidence="5 10" id="KW-0812">Transmembrane</keyword>
<dbReference type="Pfam" id="PF03062">
    <property type="entry name" value="MBOAT"/>
    <property type="match status" value="1"/>
</dbReference>
<dbReference type="GO" id="GO:0016746">
    <property type="term" value="F:acyltransferase activity"/>
    <property type="evidence" value="ECO:0007669"/>
    <property type="project" value="UniProtKB-KW"/>
</dbReference>
<dbReference type="PIRSF" id="PIRSF500217">
    <property type="entry name" value="AlgI"/>
    <property type="match status" value="1"/>
</dbReference>
<feature type="transmembrane region" description="Helical" evidence="10">
    <location>
        <begin position="37"/>
        <end position="55"/>
    </location>
</feature>
<feature type="transmembrane region" description="Helical" evidence="10">
    <location>
        <begin position="236"/>
        <end position="253"/>
    </location>
</feature>
<feature type="transmembrane region" description="Helical" evidence="10">
    <location>
        <begin position="490"/>
        <end position="508"/>
    </location>
</feature>
<keyword evidence="3 9" id="KW-1003">Cell membrane</keyword>
<name>A0A212JC64_9BACT</name>
<evidence type="ECO:0000256" key="1">
    <source>
        <dbReference type="ARBA" id="ARBA00004651"/>
    </source>
</evidence>
<evidence type="ECO:0000256" key="10">
    <source>
        <dbReference type="SAM" id="Phobius"/>
    </source>
</evidence>
<evidence type="ECO:0000313" key="11">
    <source>
        <dbReference type="EMBL" id="SBV97021.1"/>
    </source>
</evidence>
<dbReference type="InterPro" id="IPR051085">
    <property type="entry name" value="MB_O-acyltransferase"/>
</dbReference>
<evidence type="ECO:0000256" key="9">
    <source>
        <dbReference type="PIRNR" id="PIRNR016636"/>
    </source>
</evidence>
<keyword evidence="6 10" id="KW-1133">Transmembrane helix</keyword>
<dbReference type="InterPro" id="IPR024194">
    <property type="entry name" value="Ac/AlaTfrase_AlgI/DltB"/>
</dbReference>
<feature type="transmembrane region" description="Helical" evidence="10">
    <location>
        <begin position="163"/>
        <end position="184"/>
    </location>
</feature>
<feature type="transmembrane region" description="Helical" evidence="10">
    <location>
        <begin position="377"/>
        <end position="394"/>
    </location>
</feature>
<dbReference type="GO" id="GO:0005886">
    <property type="term" value="C:plasma membrane"/>
    <property type="evidence" value="ECO:0007669"/>
    <property type="project" value="UniProtKB-SubCell"/>
</dbReference>
<feature type="transmembrane region" description="Helical" evidence="10">
    <location>
        <begin position="126"/>
        <end position="143"/>
    </location>
</feature>
<dbReference type="EMBL" id="FLUL01000001">
    <property type="protein sequence ID" value="SBV97021.1"/>
    <property type="molecule type" value="Genomic_DNA"/>
</dbReference>
<evidence type="ECO:0000256" key="3">
    <source>
        <dbReference type="ARBA" id="ARBA00022475"/>
    </source>
</evidence>
<keyword evidence="7 9" id="KW-0472">Membrane</keyword>
<dbReference type="AlphaFoldDB" id="A0A212JC64"/>
<keyword evidence="8 9" id="KW-0012">Acyltransferase</keyword>
<proteinExistence type="inferred from homology"/>
<dbReference type="RefSeq" id="WP_296948195.1">
    <property type="nucleotide sequence ID" value="NZ_LT599021.1"/>
</dbReference>
<dbReference type="GO" id="GO:0042121">
    <property type="term" value="P:alginic acid biosynthetic process"/>
    <property type="evidence" value="ECO:0007669"/>
    <property type="project" value="InterPro"/>
</dbReference>
<accession>A0A212JC64</accession>
<keyword evidence="4 9" id="KW-0808">Transferase</keyword>
<feature type="transmembrane region" description="Helical" evidence="10">
    <location>
        <begin position="406"/>
        <end position="425"/>
    </location>
</feature>
<evidence type="ECO:0000256" key="8">
    <source>
        <dbReference type="ARBA" id="ARBA00023315"/>
    </source>
</evidence>
<reference evidence="11" key="1">
    <citation type="submission" date="2016-04" db="EMBL/GenBank/DDBJ databases">
        <authorList>
            <person name="Evans L.H."/>
            <person name="Alamgir A."/>
            <person name="Owens N."/>
            <person name="Weber N.D."/>
            <person name="Virtaneva K."/>
            <person name="Barbian K."/>
            <person name="Babar A."/>
            <person name="Rosenke K."/>
        </authorList>
    </citation>
    <scope>NUCLEOTIDE SEQUENCE</scope>
    <source>
        <strain evidence="11">86-2</strain>
    </source>
</reference>
<comment type="similarity">
    <text evidence="2 9">Belongs to the membrane-bound acyltransferase family.</text>
</comment>
<evidence type="ECO:0008006" key="12">
    <source>
        <dbReference type="Google" id="ProtNLM"/>
    </source>
</evidence>
<feature type="transmembrane region" description="Helical" evidence="10">
    <location>
        <begin position="450"/>
        <end position="469"/>
    </location>
</feature>
<protein>
    <recommendedName>
        <fullName evidence="12">MBOAT family protein</fullName>
    </recommendedName>
</protein>
<dbReference type="PIRSF" id="PIRSF016636">
    <property type="entry name" value="AlgI_DltB"/>
    <property type="match status" value="1"/>
</dbReference>
<dbReference type="InterPro" id="IPR004299">
    <property type="entry name" value="MBOAT_fam"/>
</dbReference>
<evidence type="ECO:0000256" key="2">
    <source>
        <dbReference type="ARBA" id="ARBA00010323"/>
    </source>
</evidence>
<evidence type="ECO:0000256" key="5">
    <source>
        <dbReference type="ARBA" id="ARBA00022692"/>
    </source>
</evidence>
<evidence type="ECO:0000256" key="4">
    <source>
        <dbReference type="ARBA" id="ARBA00022679"/>
    </source>
</evidence>
<evidence type="ECO:0000256" key="6">
    <source>
        <dbReference type="ARBA" id="ARBA00022989"/>
    </source>
</evidence>
<dbReference type="PANTHER" id="PTHR13285:SF23">
    <property type="entry name" value="TEICHOIC ACID D-ALANYLTRANSFERASE"/>
    <property type="match status" value="1"/>
</dbReference>
<feature type="transmembrane region" description="Helical" evidence="10">
    <location>
        <begin position="96"/>
        <end position="114"/>
    </location>
</feature>
<evidence type="ECO:0000256" key="7">
    <source>
        <dbReference type="ARBA" id="ARBA00023136"/>
    </source>
</evidence>
<feature type="transmembrane region" description="Helical" evidence="10">
    <location>
        <begin position="67"/>
        <end position="84"/>
    </location>
</feature>
<comment type="subcellular location">
    <subcellularLocation>
        <location evidence="1">Cell membrane</location>
        <topology evidence="1">Multi-pass membrane protein</topology>
    </subcellularLocation>
</comment>
<organism evidence="11">
    <name type="scientific">uncultured Dysgonomonas sp</name>
    <dbReference type="NCBI Taxonomy" id="206096"/>
    <lineage>
        <taxon>Bacteria</taxon>
        <taxon>Pseudomonadati</taxon>
        <taxon>Bacteroidota</taxon>
        <taxon>Bacteroidia</taxon>
        <taxon>Bacteroidales</taxon>
        <taxon>Dysgonomonadaceae</taxon>
        <taxon>Dysgonomonas</taxon>
        <taxon>environmental samples</taxon>
    </lineage>
</organism>
<gene>
    <name evidence="11" type="ORF">KL86DYS2_11198</name>
</gene>
<feature type="transmembrane region" description="Helical" evidence="10">
    <location>
        <begin position="196"/>
        <end position="216"/>
    </location>
</feature>
<sequence length="520" mass="60183">MISNIFESIRDFYLPDFLEKVINDIGPYFIYDPSRPLLFNSAFFLGFFLVFYMVYVASKKHDHFRKVYLIAFSLYFYYLAGGNTMDINLFGFHFPLNYFVLLVICAVTTHWLAVKMHESEKTGTRKLFLTLIIVGNLLMLGYFKYTNFLIDNINAIFNGNFALHNIILPIGISFFVFEAISYAVDLYRKQMKPADSLLDFCFYITFFPKLVAGPIIRAKDFLPQMKNKLHLTKEDASAAIFLILIGLIKKAIISDYISTNFVDRVFDSPMSYTAFENLMAVYGYTLQIYCDFSGYSDIAIGLSLLMGFTIPPNFLTPYKSQSVTEFWRRWHISLSSWLRDYLYISMGGNRKGKIRTYFNLFMTMLIGGLWHGASWKFVIWGGLHGTMLTIERFFKQFIKIPDNRFTRIICILLTFHFVAFCWIFFRAGSFELAGSVISNIGKLTFAPNEWLVIIEGYRNVFILLIVGYIMHFLPEKLVNNIKAGFDSIPLFGKAAFAGLIFWMIFATASSGPQPFIYFQF</sequence>